<dbReference type="GeneID" id="85353734"/>
<keyword evidence="2" id="KW-1185">Reference proteome</keyword>
<sequence length="258" mass="28457">MIGVDCAEVAIFQRRICSDFLDYLRISLAKPLKELRRRESRVFRRSVFHSVLQVVIPNTASDLREPNFAASAVKLKLQLEIEIGNFSRGFLCSGNPSLGNTFTSDSILCVGIISIRVSFGGGIGLILGPENSGTVKKKYYMCHMRQRTCCHVNFTSYQKDDSLVGVFSGIITVCVAPANESNLTRGTSDTSVFAKPGKFINVEEIAFSALKKWASNMPRKKGAALSNFLIPNAILVGMQWPTPPQAHRTSRYGISTKK</sequence>
<dbReference type="AlphaFoldDB" id="A0AA39JHS5"/>
<organism evidence="1 2">
    <name type="scientific">Armillaria tabescens</name>
    <name type="common">Ringless honey mushroom</name>
    <name type="synonym">Agaricus tabescens</name>
    <dbReference type="NCBI Taxonomy" id="1929756"/>
    <lineage>
        <taxon>Eukaryota</taxon>
        <taxon>Fungi</taxon>
        <taxon>Dikarya</taxon>
        <taxon>Basidiomycota</taxon>
        <taxon>Agaricomycotina</taxon>
        <taxon>Agaricomycetes</taxon>
        <taxon>Agaricomycetidae</taxon>
        <taxon>Agaricales</taxon>
        <taxon>Marasmiineae</taxon>
        <taxon>Physalacriaceae</taxon>
        <taxon>Desarmillaria</taxon>
    </lineage>
</organism>
<protein>
    <submittedName>
        <fullName evidence="1">Uncharacterized protein</fullName>
    </submittedName>
</protein>
<reference evidence="1" key="1">
    <citation type="submission" date="2023-06" db="EMBL/GenBank/DDBJ databases">
        <authorList>
            <consortium name="Lawrence Berkeley National Laboratory"/>
            <person name="Ahrendt S."/>
            <person name="Sahu N."/>
            <person name="Indic B."/>
            <person name="Wong-Bajracharya J."/>
            <person name="Merenyi Z."/>
            <person name="Ke H.-M."/>
            <person name="Monk M."/>
            <person name="Kocsube S."/>
            <person name="Drula E."/>
            <person name="Lipzen A."/>
            <person name="Balint B."/>
            <person name="Henrissat B."/>
            <person name="Andreopoulos B."/>
            <person name="Martin F.M."/>
            <person name="Harder C.B."/>
            <person name="Rigling D."/>
            <person name="Ford K.L."/>
            <person name="Foster G.D."/>
            <person name="Pangilinan J."/>
            <person name="Papanicolaou A."/>
            <person name="Barry K."/>
            <person name="LaButti K."/>
            <person name="Viragh M."/>
            <person name="Koriabine M."/>
            <person name="Yan M."/>
            <person name="Riley R."/>
            <person name="Champramary S."/>
            <person name="Plett K.L."/>
            <person name="Tsai I.J."/>
            <person name="Slot J."/>
            <person name="Sipos G."/>
            <person name="Plett J."/>
            <person name="Nagy L.G."/>
            <person name="Grigoriev I.V."/>
        </authorList>
    </citation>
    <scope>NUCLEOTIDE SEQUENCE</scope>
    <source>
        <strain evidence="1">CCBAS 213</strain>
    </source>
</reference>
<dbReference type="EMBL" id="JAUEPS010000063">
    <property type="protein sequence ID" value="KAK0442679.1"/>
    <property type="molecule type" value="Genomic_DNA"/>
</dbReference>
<comment type="caution">
    <text evidence="1">The sequence shown here is derived from an EMBL/GenBank/DDBJ whole genome shotgun (WGS) entry which is preliminary data.</text>
</comment>
<gene>
    <name evidence="1" type="ORF">EV420DRAFT_1485231</name>
</gene>
<proteinExistence type="predicted"/>
<name>A0AA39JHS5_ARMTA</name>
<dbReference type="Proteomes" id="UP001175211">
    <property type="component" value="Unassembled WGS sequence"/>
</dbReference>
<evidence type="ECO:0000313" key="1">
    <source>
        <dbReference type="EMBL" id="KAK0442679.1"/>
    </source>
</evidence>
<accession>A0AA39JHS5</accession>
<evidence type="ECO:0000313" key="2">
    <source>
        <dbReference type="Proteomes" id="UP001175211"/>
    </source>
</evidence>
<dbReference type="RefSeq" id="XP_060324366.1">
    <property type="nucleotide sequence ID" value="XM_060470186.1"/>
</dbReference>